<organism evidence="1 2">
    <name type="scientific">Novipirellula herctigrandis</name>
    <dbReference type="NCBI Taxonomy" id="2527986"/>
    <lineage>
        <taxon>Bacteria</taxon>
        <taxon>Pseudomonadati</taxon>
        <taxon>Planctomycetota</taxon>
        <taxon>Planctomycetia</taxon>
        <taxon>Pirellulales</taxon>
        <taxon>Pirellulaceae</taxon>
        <taxon>Novipirellula</taxon>
    </lineage>
</organism>
<keyword evidence="2" id="KW-1185">Reference proteome</keyword>
<dbReference type="Proteomes" id="UP000315010">
    <property type="component" value="Unassembled WGS sequence"/>
</dbReference>
<evidence type="ECO:0000313" key="1">
    <source>
        <dbReference type="EMBL" id="TWT84410.1"/>
    </source>
</evidence>
<proteinExistence type="predicted"/>
<name>A0A5C5ZB34_9BACT</name>
<accession>A0A5C5ZB34</accession>
<sequence>MGLAVVCGIDHGGISKGDVHPRLPIGFECHNHRAFLTHYSTTSYSAFSPLAVWFTTRLDVKRRMYW</sequence>
<evidence type="ECO:0000313" key="2">
    <source>
        <dbReference type="Proteomes" id="UP000315010"/>
    </source>
</evidence>
<protein>
    <submittedName>
        <fullName evidence="1">Uncharacterized protein</fullName>
    </submittedName>
</protein>
<dbReference type="AlphaFoldDB" id="A0A5C5ZB34"/>
<comment type="caution">
    <text evidence="1">The sequence shown here is derived from an EMBL/GenBank/DDBJ whole genome shotgun (WGS) entry which is preliminary data.</text>
</comment>
<reference evidence="1 2" key="1">
    <citation type="submission" date="2019-02" db="EMBL/GenBank/DDBJ databases">
        <title>Deep-cultivation of Planctomycetes and their phenomic and genomic characterization uncovers novel biology.</title>
        <authorList>
            <person name="Wiegand S."/>
            <person name="Jogler M."/>
            <person name="Boedeker C."/>
            <person name="Pinto D."/>
            <person name="Vollmers J."/>
            <person name="Rivas-Marin E."/>
            <person name="Kohn T."/>
            <person name="Peeters S.H."/>
            <person name="Heuer A."/>
            <person name="Rast P."/>
            <person name="Oberbeckmann S."/>
            <person name="Bunk B."/>
            <person name="Jeske O."/>
            <person name="Meyerdierks A."/>
            <person name="Storesund J.E."/>
            <person name="Kallscheuer N."/>
            <person name="Luecker S."/>
            <person name="Lage O.M."/>
            <person name="Pohl T."/>
            <person name="Merkel B.J."/>
            <person name="Hornburger P."/>
            <person name="Mueller R.-W."/>
            <person name="Bruemmer F."/>
            <person name="Labrenz M."/>
            <person name="Spormann A.M."/>
            <person name="Op Den Camp H."/>
            <person name="Overmann J."/>
            <person name="Amann R."/>
            <person name="Jetten M.S.M."/>
            <person name="Mascher T."/>
            <person name="Medema M.H."/>
            <person name="Devos D.P."/>
            <person name="Kaster A.-K."/>
            <person name="Ovreas L."/>
            <person name="Rohde M."/>
            <person name="Galperin M.Y."/>
            <person name="Jogler C."/>
        </authorList>
    </citation>
    <scope>NUCLEOTIDE SEQUENCE [LARGE SCALE GENOMIC DNA]</scope>
    <source>
        <strain evidence="1 2">CA13</strain>
    </source>
</reference>
<gene>
    <name evidence="1" type="ORF">CA13_58880</name>
</gene>
<dbReference type="EMBL" id="SJPJ01000001">
    <property type="protein sequence ID" value="TWT84410.1"/>
    <property type="molecule type" value="Genomic_DNA"/>
</dbReference>